<keyword evidence="6 10" id="KW-0472">Membrane</keyword>
<dbReference type="InterPro" id="IPR004937">
    <property type="entry name" value="Urea_transporter"/>
</dbReference>
<feature type="transmembrane region" description="Helical" evidence="10">
    <location>
        <begin position="158"/>
        <end position="177"/>
    </location>
</feature>
<feature type="transmembrane region" description="Helical" evidence="10">
    <location>
        <begin position="183"/>
        <end position="202"/>
    </location>
</feature>
<keyword evidence="4 10" id="KW-0812">Transmembrane</keyword>
<feature type="transmembrane region" description="Helical" evidence="10">
    <location>
        <begin position="322"/>
        <end position="344"/>
    </location>
</feature>
<evidence type="ECO:0000256" key="9">
    <source>
        <dbReference type="SAM" id="MobiDB-lite"/>
    </source>
</evidence>
<dbReference type="Gene3D" id="1.10.3430.10">
    <property type="entry name" value="Ammonium transporter AmtB like domains"/>
    <property type="match status" value="1"/>
</dbReference>
<comment type="subcellular location">
    <subcellularLocation>
        <location evidence="1">Cell membrane</location>
        <topology evidence="1">Multi-pass membrane protein</topology>
    </subcellularLocation>
</comment>
<evidence type="ECO:0000256" key="4">
    <source>
        <dbReference type="ARBA" id="ARBA00022692"/>
    </source>
</evidence>
<keyword evidence="5 10" id="KW-1133">Transmembrane helix</keyword>
<dbReference type="PANTHER" id="PTHR10464:SF15">
    <property type="entry name" value="FACILITATED UREA TRANSPORTER"/>
    <property type="match status" value="1"/>
</dbReference>
<reference evidence="11 12" key="1">
    <citation type="journal article" date="2023" name="Genes (Basel)">
        <title>Chromosome-Level Genome Assembly and Circadian Gene Repertoire of the Patagonia Blennie Eleginops maclovinus-The Closest Ancestral Proxy of Antarctic Cryonotothenioids.</title>
        <authorList>
            <person name="Cheng C.C."/>
            <person name="Rivera-Colon A.G."/>
            <person name="Minhas B.F."/>
            <person name="Wilson L."/>
            <person name="Rayamajhi N."/>
            <person name="Vargas-Chacoff L."/>
            <person name="Catchen J.M."/>
        </authorList>
    </citation>
    <scope>NUCLEOTIDE SEQUENCE [LARGE SCALE GENOMIC DNA]</scope>
    <source>
        <strain evidence="11">JMC-PN-2008</strain>
    </source>
</reference>
<keyword evidence="3" id="KW-1003">Cell membrane</keyword>
<feature type="region of interest" description="Disordered" evidence="9">
    <location>
        <begin position="467"/>
        <end position="508"/>
    </location>
</feature>
<feature type="transmembrane region" description="Helical" evidence="10">
    <location>
        <begin position="287"/>
        <end position="316"/>
    </location>
</feature>
<feature type="transmembrane region" description="Helical" evidence="10">
    <location>
        <begin position="132"/>
        <end position="151"/>
    </location>
</feature>
<dbReference type="EMBL" id="JAUZQC010000005">
    <property type="protein sequence ID" value="KAK5871384.1"/>
    <property type="molecule type" value="Genomic_DNA"/>
</dbReference>
<evidence type="ECO:0000256" key="8">
    <source>
        <dbReference type="ARBA" id="ARBA00033993"/>
    </source>
</evidence>
<evidence type="ECO:0000256" key="2">
    <source>
        <dbReference type="ARBA" id="ARBA00005914"/>
    </source>
</evidence>
<dbReference type="Proteomes" id="UP001346869">
    <property type="component" value="Unassembled WGS sequence"/>
</dbReference>
<evidence type="ECO:0000256" key="3">
    <source>
        <dbReference type="ARBA" id="ARBA00022475"/>
    </source>
</evidence>
<feature type="compositionally biased region" description="Basic and acidic residues" evidence="9">
    <location>
        <begin position="42"/>
        <end position="56"/>
    </location>
</feature>
<organism evidence="11 12">
    <name type="scientific">Eleginops maclovinus</name>
    <name type="common">Patagonian blennie</name>
    <name type="synonym">Eleginus maclovinus</name>
    <dbReference type="NCBI Taxonomy" id="56733"/>
    <lineage>
        <taxon>Eukaryota</taxon>
        <taxon>Metazoa</taxon>
        <taxon>Chordata</taxon>
        <taxon>Craniata</taxon>
        <taxon>Vertebrata</taxon>
        <taxon>Euteleostomi</taxon>
        <taxon>Actinopterygii</taxon>
        <taxon>Neopterygii</taxon>
        <taxon>Teleostei</taxon>
        <taxon>Neoteleostei</taxon>
        <taxon>Acanthomorphata</taxon>
        <taxon>Eupercaria</taxon>
        <taxon>Perciformes</taxon>
        <taxon>Notothenioidei</taxon>
        <taxon>Eleginopidae</taxon>
        <taxon>Eleginops</taxon>
    </lineage>
</organism>
<dbReference type="Pfam" id="PF03253">
    <property type="entry name" value="UT"/>
    <property type="match status" value="1"/>
</dbReference>
<gene>
    <name evidence="11" type="ORF">PBY51_004268</name>
</gene>
<keyword evidence="7" id="KW-0325">Glycoprotein</keyword>
<comment type="similarity">
    <text evidence="2">Belongs to the urea transporter family.</text>
</comment>
<evidence type="ECO:0000313" key="12">
    <source>
        <dbReference type="Proteomes" id="UP001346869"/>
    </source>
</evidence>
<sequence length="508" mass="56874">MPGLLCTKDIPKNINDSISTASSSPAIILTELQPLMANPDLPSEHDNCQENKKELDTVQPRSSTVRTCRTRFLKGISYFSGDMKVFGKWMESNFFLLQLLDWVLRGAAQVMFVNNPLSGLIIFAGLILQNYWWALNGFVGTLFATISAVILQQNRGAIAAGLYGYNGILVGLLMAVFSHKGDWYWWLLLPNIFMSMMCPILSSAIASINSRWDLPVFTLPFNILVCLHMVATGHYNHHFPQVLIQPRSELPNITWAEINIAKLFMSVPVGVGQVYGCDNPWTGGIFIVSLFISSPITCAHAVLGSAVGMVSGLALAAPFGDIYFGLWGYNCVLACIAVGGMFYALTWQVHLLAITCAFFCAYLGSAIANIMSTFGLPACTWPFCLSALTFLLLTTETKKIYKLPLAKVNYPEKNLVFYWKMKKQEKMEKAEKKRNDSEEQMKALEEEVIMNEKEQLRLELRKLEGKKAASKESEAENNKIQFVDYTPEQQRTEEQQNNNDLTEVTLVD</sequence>
<evidence type="ECO:0000256" key="1">
    <source>
        <dbReference type="ARBA" id="ARBA00004651"/>
    </source>
</evidence>
<evidence type="ECO:0008006" key="13">
    <source>
        <dbReference type="Google" id="ProtNLM"/>
    </source>
</evidence>
<protein>
    <recommendedName>
        <fullName evidence="13">Urea transporter</fullName>
    </recommendedName>
</protein>
<feature type="transmembrane region" description="Helical" evidence="10">
    <location>
        <begin position="351"/>
        <end position="368"/>
    </location>
</feature>
<accession>A0AAN7Y3H6</accession>
<evidence type="ECO:0000256" key="6">
    <source>
        <dbReference type="ARBA" id="ARBA00023136"/>
    </source>
</evidence>
<dbReference type="PANTHER" id="PTHR10464">
    <property type="entry name" value="UREA TRANSPORTER"/>
    <property type="match status" value="1"/>
</dbReference>
<dbReference type="InterPro" id="IPR029020">
    <property type="entry name" value="Ammonium/urea_transptr"/>
</dbReference>
<dbReference type="AlphaFoldDB" id="A0AAN7Y3H6"/>
<reference evidence="11 12" key="2">
    <citation type="journal article" date="2023" name="Mol. Biol. Evol.">
        <title>Genomics of Secondarily Temperate Adaptation in the Only Non-Antarctic Icefish.</title>
        <authorList>
            <person name="Rivera-Colon A.G."/>
            <person name="Rayamajhi N."/>
            <person name="Minhas B.F."/>
            <person name="Madrigal G."/>
            <person name="Bilyk K.T."/>
            <person name="Yoon V."/>
            <person name="Hune M."/>
            <person name="Gregory S."/>
            <person name="Cheng C.H.C."/>
            <person name="Catchen J.M."/>
        </authorList>
    </citation>
    <scope>NUCLEOTIDE SEQUENCE [LARGE SCALE GENOMIC DNA]</scope>
    <source>
        <strain evidence="11">JMC-PN-2008</strain>
    </source>
</reference>
<keyword evidence="12" id="KW-1185">Reference proteome</keyword>
<evidence type="ECO:0000256" key="5">
    <source>
        <dbReference type="ARBA" id="ARBA00022989"/>
    </source>
</evidence>
<comment type="catalytic activity">
    <reaction evidence="8">
        <text>urea(in) = urea(out)</text>
        <dbReference type="Rhea" id="RHEA:32799"/>
        <dbReference type="ChEBI" id="CHEBI:16199"/>
    </reaction>
</comment>
<name>A0AAN7Y3H6_ELEMC</name>
<feature type="transmembrane region" description="Helical" evidence="10">
    <location>
        <begin position="374"/>
        <end position="393"/>
    </location>
</feature>
<feature type="region of interest" description="Disordered" evidence="9">
    <location>
        <begin position="41"/>
        <end position="60"/>
    </location>
</feature>
<dbReference type="GO" id="GO:0015204">
    <property type="term" value="F:urea transmembrane transporter activity"/>
    <property type="evidence" value="ECO:0007669"/>
    <property type="project" value="InterPro"/>
</dbReference>
<evidence type="ECO:0000256" key="7">
    <source>
        <dbReference type="ARBA" id="ARBA00023180"/>
    </source>
</evidence>
<dbReference type="GO" id="GO:0005886">
    <property type="term" value="C:plasma membrane"/>
    <property type="evidence" value="ECO:0007669"/>
    <property type="project" value="UniProtKB-SubCell"/>
</dbReference>
<dbReference type="FunFam" id="1.10.3430.10:FF:000002">
    <property type="entry name" value="urea transporter 2"/>
    <property type="match status" value="1"/>
</dbReference>
<proteinExistence type="inferred from homology"/>
<comment type="caution">
    <text evidence="11">The sequence shown here is derived from an EMBL/GenBank/DDBJ whole genome shotgun (WGS) entry which is preliminary data.</text>
</comment>
<feature type="compositionally biased region" description="Basic and acidic residues" evidence="9">
    <location>
        <begin position="467"/>
        <end position="477"/>
    </location>
</feature>
<evidence type="ECO:0000256" key="10">
    <source>
        <dbReference type="SAM" id="Phobius"/>
    </source>
</evidence>
<evidence type="ECO:0000313" key="11">
    <source>
        <dbReference type="EMBL" id="KAK5871384.1"/>
    </source>
</evidence>